<keyword evidence="6" id="KW-1185">Reference proteome</keyword>
<dbReference type="InterPro" id="IPR050959">
    <property type="entry name" value="MarA-like"/>
</dbReference>
<name>A0ABX6GTS5_9GAMM</name>
<dbReference type="PRINTS" id="PR00032">
    <property type="entry name" value="HTHARAC"/>
</dbReference>
<dbReference type="SMART" id="SM00342">
    <property type="entry name" value="HTH_ARAC"/>
    <property type="match status" value="1"/>
</dbReference>
<dbReference type="Gene3D" id="1.10.10.60">
    <property type="entry name" value="Homeodomain-like"/>
    <property type="match status" value="2"/>
</dbReference>
<dbReference type="RefSeq" id="WP_105230966.1">
    <property type="nucleotide sequence ID" value="NZ_CP041764.1"/>
</dbReference>
<evidence type="ECO:0000313" key="5">
    <source>
        <dbReference type="EMBL" id="QHA89687.1"/>
    </source>
</evidence>
<dbReference type="PROSITE" id="PS00041">
    <property type="entry name" value="HTH_ARAC_FAMILY_1"/>
    <property type="match status" value="1"/>
</dbReference>
<feature type="domain" description="HTH araC/xylS-type" evidence="4">
    <location>
        <begin position="11"/>
        <end position="109"/>
    </location>
</feature>
<gene>
    <name evidence="5" type="ORF">FO014_23350</name>
</gene>
<protein>
    <submittedName>
        <fullName evidence="5">Helix-turn-helix domain-containing protein</fullName>
    </submittedName>
</protein>
<keyword evidence="1" id="KW-0805">Transcription regulation</keyword>
<dbReference type="Pfam" id="PF12833">
    <property type="entry name" value="HTH_18"/>
    <property type="match status" value="1"/>
</dbReference>
<dbReference type="InterPro" id="IPR018060">
    <property type="entry name" value="HTH_AraC"/>
</dbReference>
<dbReference type="PANTHER" id="PTHR47504">
    <property type="entry name" value="RIGHT ORIGIN-BINDING PROTEIN"/>
    <property type="match status" value="1"/>
</dbReference>
<evidence type="ECO:0000259" key="4">
    <source>
        <dbReference type="PROSITE" id="PS01124"/>
    </source>
</evidence>
<evidence type="ECO:0000313" key="6">
    <source>
        <dbReference type="Proteomes" id="UP000430368"/>
    </source>
</evidence>
<keyword evidence="2" id="KW-0238">DNA-binding</keyword>
<dbReference type="PANTHER" id="PTHR47504:SF5">
    <property type="entry name" value="RIGHT ORIGIN-BINDING PROTEIN"/>
    <property type="match status" value="1"/>
</dbReference>
<dbReference type="SUPFAM" id="SSF46689">
    <property type="entry name" value="Homeodomain-like"/>
    <property type="match status" value="2"/>
</dbReference>
<dbReference type="InterPro" id="IPR018062">
    <property type="entry name" value="HTH_AraC-typ_CS"/>
</dbReference>
<organism evidence="5 6">
    <name type="scientific">Serratia rhizosphaerae</name>
    <dbReference type="NCBI Taxonomy" id="2597702"/>
    <lineage>
        <taxon>Bacteria</taxon>
        <taxon>Pseudomonadati</taxon>
        <taxon>Pseudomonadota</taxon>
        <taxon>Gammaproteobacteria</taxon>
        <taxon>Enterobacterales</taxon>
        <taxon>Yersiniaceae</taxon>
        <taxon>Serratia</taxon>
    </lineage>
</organism>
<evidence type="ECO:0000256" key="3">
    <source>
        <dbReference type="ARBA" id="ARBA00023163"/>
    </source>
</evidence>
<dbReference type="PROSITE" id="PS01124">
    <property type="entry name" value="HTH_ARAC_FAMILY_2"/>
    <property type="match status" value="1"/>
</dbReference>
<evidence type="ECO:0000256" key="2">
    <source>
        <dbReference type="ARBA" id="ARBA00023125"/>
    </source>
</evidence>
<dbReference type="InterPro" id="IPR020449">
    <property type="entry name" value="Tscrpt_reg_AraC-type_HTH"/>
</dbReference>
<dbReference type="EMBL" id="CP041764">
    <property type="protein sequence ID" value="QHA89687.1"/>
    <property type="molecule type" value="Genomic_DNA"/>
</dbReference>
<reference evidence="5 6" key="1">
    <citation type="submission" date="2019-07" db="EMBL/GenBank/DDBJ databases">
        <title>Serratia dokdonensis sp. nov., an elicitor of systemic resistance in Nicotiana Tabacum.</title>
        <authorList>
            <person name="Son J.-S."/>
            <person name="Hwang Y.-J."/>
            <person name="Lee S.-Y."/>
            <person name="Ghim S.-Y."/>
        </authorList>
    </citation>
    <scope>NUCLEOTIDE SEQUENCE [LARGE SCALE GENOMIC DNA]</scope>
    <source>
        <strain evidence="5 6">KUDC3025</strain>
    </source>
</reference>
<dbReference type="InterPro" id="IPR009057">
    <property type="entry name" value="Homeodomain-like_sf"/>
</dbReference>
<dbReference type="Proteomes" id="UP000430368">
    <property type="component" value="Chromosome"/>
</dbReference>
<sequence length="130" mass="15044">MTEQLHITLVVELSRWIENHLGRAIQLPELAAYSGYSLWYMQKVFKEISGYSLGRYIRERRLMGALRKLRFSEQSLFDIAIDFGFGSQSHFCYMFKKRFGFTPSELRSSPALPVTVTLTPPLHEQLPQAA</sequence>
<accession>A0ABX6GTS5</accession>
<proteinExistence type="predicted"/>
<keyword evidence="3" id="KW-0804">Transcription</keyword>
<evidence type="ECO:0000256" key="1">
    <source>
        <dbReference type="ARBA" id="ARBA00023015"/>
    </source>
</evidence>